<dbReference type="AlphaFoldDB" id="A0A645B4T7"/>
<keyword evidence="1" id="KW-0813">Transport</keyword>
<keyword evidence="3 5" id="KW-0067">ATP-binding</keyword>
<dbReference type="SMART" id="SM00382">
    <property type="entry name" value="AAA"/>
    <property type="match status" value="1"/>
</dbReference>
<dbReference type="SUPFAM" id="SSF52540">
    <property type="entry name" value="P-loop containing nucleoside triphosphate hydrolases"/>
    <property type="match status" value="1"/>
</dbReference>
<dbReference type="InterPro" id="IPR003439">
    <property type="entry name" value="ABC_transporter-like_ATP-bd"/>
</dbReference>
<dbReference type="GO" id="GO:0042626">
    <property type="term" value="F:ATPase-coupled transmembrane transporter activity"/>
    <property type="evidence" value="ECO:0007669"/>
    <property type="project" value="TreeGrafter"/>
</dbReference>
<dbReference type="GO" id="GO:0043190">
    <property type="term" value="C:ATP-binding cassette (ABC) transporter complex"/>
    <property type="evidence" value="ECO:0007669"/>
    <property type="project" value="TreeGrafter"/>
</dbReference>
<dbReference type="GO" id="GO:0005524">
    <property type="term" value="F:ATP binding"/>
    <property type="evidence" value="ECO:0007669"/>
    <property type="project" value="UniProtKB-KW"/>
</dbReference>
<dbReference type="PANTHER" id="PTHR43553:SF21">
    <property type="entry name" value="ABC TRANSPORTER ATP-BINDING PROTEIN MA_1418-RELATED"/>
    <property type="match status" value="1"/>
</dbReference>
<protein>
    <submittedName>
        <fullName evidence="5">Cobalt import ATP-binding protein CbiO</fullName>
        <ecNumber evidence="5">3.6.3.-</ecNumber>
    </submittedName>
</protein>
<dbReference type="EMBL" id="VSSQ01017813">
    <property type="protein sequence ID" value="MPM60460.1"/>
    <property type="molecule type" value="Genomic_DNA"/>
</dbReference>
<sequence>MSISFPVGINFIIGENGVGKTTFIKKLSGLSKGPGRSFWENKRIKKNYEFISMVMQDVNYQLFTESVWQEISIVSSDDELKKKVLTELDLYDKKDFHPQILSGGEKQRLLIGLAKVSKKPIIVLDEPTSGLCKGKMMKMINYLHEMESLGKVVIVITHDYELIHKCGGNVFEFVR</sequence>
<evidence type="ECO:0000259" key="4">
    <source>
        <dbReference type="SMART" id="SM00382"/>
    </source>
</evidence>
<dbReference type="PANTHER" id="PTHR43553">
    <property type="entry name" value="HEAVY METAL TRANSPORTER"/>
    <property type="match status" value="1"/>
</dbReference>
<dbReference type="InterPro" id="IPR003593">
    <property type="entry name" value="AAA+_ATPase"/>
</dbReference>
<dbReference type="Gene3D" id="3.40.50.300">
    <property type="entry name" value="P-loop containing nucleotide triphosphate hydrolases"/>
    <property type="match status" value="1"/>
</dbReference>
<feature type="domain" description="AAA+ ATPase" evidence="4">
    <location>
        <begin position="6"/>
        <end position="169"/>
    </location>
</feature>
<proteinExistence type="predicted"/>
<dbReference type="GO" id="GO:0016887">
    <property type="term" value="F:ATP hydrolysis activity"/>
    <property type="evidence" value="ECO:0007669"/>
    <property type="project" value="InterPro"/>
</dbReference>
<dbReference type="EC" id="3.6.3.-" evidence="5"/>
<dbReference type="Pfam" id="PF00005">
    <property type="entry name" value="ABC_tran"/>
    <property type="match status" value="1"/>
</dbReference>
<accession>A0A645B4T7</accession>
<evidence type="ECO:0000313" key="5">
    <source>
        <dbReference type="EMBL" id="MPM60460.1"/>
    </source>
</evidence>
<keyword evidence="5" id="KW-0378">Hydrolase</keyword>
<comment type="caution">
    <text evidence="5">The sequence shown here is derived from an EMBL/GenBank/DDBJ whole genome shotgun (WGS) entry which is preliminary data.</text>
</comment>
<name>A0A645B4T7_9ZZZZ</name>
<keyword evidence="2" id="KW-0547">Nucleotide-binding</keyword>
<evidence type="ECO:0000256" key="2">
    <source>
        <dbReference type="ARBA" id="ARBA00022741"/>
    </source>
</evidence>
<evidence type="ECO:0000256" key="3">
    <source>
        <dbReference type="ARBA" id="ARBA00022840"/>
    </source>
</evidence>
<gene>
    <name evidence="5" type="primary">cbiO_10</name>
    <name evidence="5" type="ORF">SDC9_107311</name>
</gene>
<reference evidence="5" key="1">
    <citation type="submission" date="2019-08" db="EMBL/GenBank/DDBJ databases">
        <authorList>
            <person name="Kucharzyk K."/>
            <person name="Murdoch R.W."/>
            <person name="Higgins S."/>
            <person name="Loffler F."/>
        </authorList>
    </citation>
    <scope>NUCLEOTIDE SEQUENCE</scope>
</reference>
<dbReference type="InterPro" id="IPR050095">
    <property type="entry name" value="ECF_ABC_transporter_ATP-bd"/>
</dbReference>
<organism evidence="5">
    <name type="scientific">bioreactor metagenome</name>
    <dbReference type="NCBI Taxonomy" id="1076179"/>
    <lineage>
        <taxon>unclassified sequences</taxon>
        <taxon>metagenomes</taxon>
        <taxon>ecological metagenomes</taxon>
    </lineage>
</organism>
<evidence type="ECO:0000256" key="1">
    <source>
        <dbReference type="ARBA" id="ARBA00022448"/>
    </source>
</evidence>
<dbReference type="InterPro" id="IPR027417">
    <property type="entry name" value="P-loop_NTPase"/>
</dbReference>